<dbReference type="PANTHER" id="PTHR43667:SF2">
    <property type="entry name" value="FATTY ACID C-METHYL TRANSFERASE"/>
    <property type="match status" value="1"/>
</dbReference>
<dbReference type="AlphaFoldDB" id="A0A443IM79"/>
<dbReference type="SUPFAM" id="SSF53335">
    <property type="entry name" value="S-adenosyl-L-methionine-dependent methyltransferases"/>
    <property type="match status" value="1"/>
</dbReference>
<accession>A0A443IM79</accession>
<dbReference type="PANTHER" id="PTHR43667">
    <property type="entry name" value="CYCLOPROPANE-FATTY-ACYL-PHOSPHOLIPID SYNTHASE"/>
    <property type="match status" value="1"/>
</dbReference>
<protein>
    <submittedName>
        <fullName evidence="3">Methyltransferase domain-containing protein</fullName>
    </submittedName>
</protein>
<gene>
    <name evidence="3" type="ORF">D2T33_18475</name>
</gene>
<keyword evidence="3" id="KW-0489">Methyltransferase</keyword>
<dbReference type="Proteomes" id="UP000285710">
    <property type="component" value="Unassembled WGS sequence"/>
</dbReference>
<dbReference type="CDD" id="cd02440">
    <property type="entry name" value="AdoMet_MTases"/>
    <property type="match status" value="1"/>
</dbReference>
<comment type="caution">
    <text evidence="3">The sequence shown here is derived from an EMBL/GenBank/DDBJ whole genome shotgun (WGS) entry which is preliminary data.</text>
</comment>
<keyword evidence="4" id="KW-1185">Reference proteome</keyword>
<feature type="domain" description="Methyltransferase" evidence="2">
    <location>
        <begin position="47"/>
        <end position="142"/>
    </location>
</feature>
<proteinExistence type="predicted"/>
<reference evidence="3 4" key="1">
    <citation type="submission" date="2019-01" db="EMBL/GenBank/DDBJ databases">
        <title>Sinorhodobacter populi sp. nov. isolated from the symptomatic bark tissue of Populus euramericana canker.</title>
        <authorList>
            <person name="Xu G."/>
        </authorList>
    </citation>
    <scope>NUCLEOTIDE SEQUENCE [LARGE SCALE GENOMIC DNA]</scope>
    <source>
        <strain evidence="3 4">2D-5</strain>
    </source>
</reference>
<evidence type="ECO:0000313" key="3">
    <source>
        <dbReference type="EMBL" id="RWR06365.1"/>
    </source>
</evidence>
<reference evidence="3 4" key="2">
    <citation type="submission" date="2019-01" db="EMBL/GenBank/DDBJ databases">
        <authorList>
            <person name="Li Y."/>
        </authorList>
    </citation>
    <scope>NUCLEOTIDE SEQUENCE [LARGE SCALE GENOMIC DNA]</scope>
    <source>
        <strain evidence="3 4">2D-5</strain>
    </source>
</reference>
<dbReference type="Pfam" id="PF13649">
    <property type="entry name" value="Methyltransf_25"/>
    <property type="match status" value="1"/>
</dbReference>
<dbReference type="GO" id="GO:0032259">
    <property type="term" value="P:methylation"/>
    <property type="evidence" value="ECO:0007669"/>
    <property type="project" value="UniProtKB-KW"/>
</dbReference>
<sequence>MDQARGAGYLTDVRYPAHFHAEQAPLWLAAVLAALGRAAPAATSWCEVGCGQGFGALVLAAANPSVRFTGIDINPEHIEIARRRADAAGLENVRFLCADVRDPDAVEGSFSHIVTHGVLSWVGDDVREAFVAFTARHLAPGGIAAVHYMSEPGGSAFRAFHSVFRQLAGRPDAVAEGLRLLTAMRDAGAGFFQLYPHAGASLDDLLTRDADYIAHEYMNPDFRPLAFREVQGAFAQAGLDWLGSAMPVENVDALSLPAEAARVIEEIRDPVLRETMKDMARNQAMRYDLFAHPAPAPGNAAHMALLRQPVWGMLPGAPFLGPEAETIVFDTRIGPVEGDARVFRPLLQRLGQGPARFADLEQVPPFAGRPGLLNQVFQMALGARFAHPVQPVRDPFGAGRLNRLLLQEAQAGAHVPALSAPALGSGFEVSAEDLAALSAGGGAPHLRLMFVLDA</sequence>
<keyword evidence="3" id="KW-0808">Transferase</keyword>
<dbReference type="InterPro" id="IPR018773">
    <property type="entry name" value="MeTrfase_reg_dom_prd"/>
</dbReference>
<dbReference type="InterPro" id="IPR029063">
    <property type="entry name" value="SAM-dependent_MTases_sf"/>
</dbReference>
<feature type="domain" description="Methyltransferase regulatory" evidence="1">
    <location>
        <begin position="210"/>
        <end position="292"/>
    </location>
</feature>
<dbReference type="InterPro" id="IPR041698">
    <property type="entry name" value="Methyltransf_25"/>
</dbReference>
<dbReference type="Pfam" id="PF10119">
    <property type="entry name" value="MethyTransf_Reg"/>
    <property type="match status" value="1"/>
</dbReference>
<evidence type="ECO:0000259" key="2">
    <source>
        <dbReference type="Pfam" id="PF13649"/>
    </source>
</evidence>
<evidence type="ECO:0000259" key="1">
    <source>
        <dbReference type="Pfam" id="PF10119"/>
    </source>
</evidence>
<dbReference type="Gene3D" id="3.40.50.150">
    <property type="entry name" value="Vaccinia Virus protein VP39"/>
    <property type="match status" value="1"/>
</dbReference>
<dbReference type="EMBL" id="SAUW01000028">
    <property type="protein sequence ID" value="RWR06365.1"/>
    <property type="molecule type" value="Genomic_DNA"/>
</dbReference>
<dbReference type="InterPro" id="IPR050723">
    <property type="entry name" value="CFA/CMAS"/>
</dbReference>
<dbReference type="GO" id="GO:0008168">
    <property type="term" value="F:methyltransferase activity"/>
    <property type="evidence" value="ECO:0007669"/>
    <property type="project" value="UniProtKB-KW"/>
</dbReference>
<dbReference type="RefSeq" id="WP_128270768.1">
    <property type="nucleotide sequence ID" value="NZ_SAUW01000028.1"/>
</dbReference>
<name>A0A443IM79_9RHOB</name>
<organism evidence="3 4">
    <name type="scientific">Paenirhodobacter populi</name>
    <dbReference type="NCBI Taxonomy" id="2306993"/>
    <lineage>
        <taxon>Bacteria</taxon>
        <taxon>Pseudomonadati</taxon>
        <taxon>Pseudomonadota</taxon>
        <taxon>Alphaproteobacteria</taxon>
        <taxon>Rhodobacterales</taxon>
        <taxon>Rhodobacter group</taxon>
        <taxon>Paenirhodobacter</taxon>
    </lineage>
</organism>
<evidence type="ECO:0000313" key="4">
    <source>
        <dbReference type="Proteomes" id="UP000285710"/>
    </source>
</evidence>